<sequence length="201" mass="21861">MDGMDVAGGGAGTQGRQTVRRRQFLGWSVSAALAGSVSPVHAKSWVPDFSAIRLKATGMDAAQWQVMAAVQAHLFPSEANAPGAADVNAAPYLQWVLSDPSLEKATRDFIRRGVVSVMSLSSKEYGGGFPSLAIEQKEQLLRKLEAQPHGQDWLREVLTYVLEATLTDPVYGGNPGGIGWKWLAHRPGYKRPPADKRYFLL</sequence>
<reference evidence="1" key="1">
    <citation type="journal article" date="2020" name="mSystems">
        <title>Genome- and Community-Level Interaction Insights into Carbon Utilization and Element Cycling Functions of Hydrothermarchaeota in Hydrothermal Sediment.</title>
        <authorList>
            <person name="Zhou Z."/>
            <person name="Liu Y."/>
            <person name="Xu W."/>
            <person name="Pan J."/>
            <person name="Luo Z.H."/>
            <person name="Li M."/>
        </authorList>
    </citation>
    <scope>NUCLEOTIDE SEQUENCE [LARGE SCALE GENOMIC DNA]</scope>
    <source>
        <strain evidence="1">HyVt-458</strain>
    </source>
</reference>
<dbReference type="AlphaFoldDB" id="A0A831RXJ0"/>
<name>A0A831RXJ0_9GAMM</name>
<dbReference type="EMBL" id="DRLF01000398">
    <property type="protein sequence ID" value="HEC07486.1"/>
    <property type="molecule type" value="Genomic_DNA"/>
</dbReference>
<dbReference type="Proteomes" id="UP000886339">
    <property type="component" value="Unassembled WGS sequence"/>
</dbReference>
<protein>
    <submittedName>
        <fullName evidence="1">Gluconate 2-dehydrogenase subunit 3 family protein</fullName>
    </submittedName>
</protein>
<dbReference type="Pfam" id="PF13618">
    <property type="entry name" value="Gluconate_2-dh3"/>
    <property type="match status" value="1"/>
</dbReference>
<proteinExistence type="predicted"/>
<comment type="caution">
    <text evidence="1">The sequence shown here is derived from an EMBL/GenBank/DDBJ whole genome shotgun (WGS) entry which is preliminary data.</text>
</comment>
<evidence type="ECO:0000313" key="1">
    <source>
        <dbReference type="EMBL" id="HEC07486.1"/>
    </source>
</evidence>
<accession>A0A831RXJ0</accession>
<organism evidence="1">
    <name type="scientific">Thiolapillus brandeum</name>
    <dbReference type="NCBI Taxonomy" id="1076588"/>
    <lineage>
        <taxon>Bacteria</taxon>
        <taxon>Pseudomonadati</taxon>
        <taxon>Pseudomonadota</taxon>
        <taxon>Gammaproteobacteria</taxon>
        <taxon>Chromatiales</taxon>
        <taxon>Sedimenticolaceae</taxon>
        <taxon>Thiolapillus</taxon>
    </lineage>
</organism>
<gene>
    <name evidence="1" type="ORF">ENJ12_11565</name>
</gene>
<dbReference type="InterPro" id="IPR027056">
    <property type="entry name" value="Gluconate_2DH_su3"/>
</dbReference>